<comment type="subcellular location">
    <subcellularLocation>
        <location evidence="1">Secreted</location>
        <location evidence="1">Cell wall</location>
    </subcellularLocation>
</comment>
<dbReference type="EMBL" id="JADGMS010000004">
    <property type="protein sequence ID" value="KAF9683498.1"/>
    <property type="molecule type" value="Genomic_DNA"/>
</dbReference>
<dbReference type="InterPro" id="IPR011050">
    <property type="entry name" value="Pectin_lyase_fold/virulence"/>
</dbReference>
<dbReference type="AlphaFoldDB" id="A0A835N3U6"/>
<dbReference type="SUPFAM" id="SSF51126">
    <property type="entry name" value="Pectin lyase-like"/>
    <property type="match status" value="1"/>
</dbReference>
<dbReference type="GO" id="GO:0045490">
    <property type="term" value="P:pectin catabolic process"/>
    <property type="evidence" value="ECO:0007669"/>
    <property type="project" value="UniProtKB-UniPathway"/>
</dbReference>
<evidence type="ECO:0000256" key="1">
    <source>
        <dbReference type="ARBA" id="ARBA00004191"/>
    </source>
</evidence>
<protein>
    <recommendedName>
        <fullName evidence="5">Pectinesterase</fullName>
    </recommendedName>
</protein>
<name>A0A835N3U6_9ROSI</name>
<dbReference type="InterPro" id="IPR012334">
    <property type="entry name" value="Pectin_lyas_fold"/>
</dbReference>
<organism evidence="3 4">
    <name type="scientific">Salix dunnii</name>
    <dbReference type="NCBI Taxonomy" id="1413687"/>
    <lineage>
        <taxon>Eukaryota</taxon>
        <taxon>Viridiplantae</taxon>
        <taxon>Streptophyta</taxon>
        <taxon>Embryophyta</taxon>
        <taxon>Tracheophyta</taxon>
        <taxon>Spermatophyta</taxon>
        <taxon>Magnoliopsida</taxon>
        <taxon>eudicotyledons</taxon>
        <taxon>Gunneridae</taxon>
        <taxon>Pentapetalae</taxon>
        <taxon>rosids</taxon>
        <taxon>fabids</taxon>
        <taxon>Malpighiales</taxon>
        <taxon>Salicaceae</taxon>
        <taxon>Saliceae</taxon>
        <taxon>Salix</taxon>
    </lineage>
</organism>
<gene>
    <name evidence="3" type="ORF">SADUNF_Sadunf04G0019800</name>
</gene>
<proteinExistence type="predicted"/>
<keyword evidence="4" id="KW-1185">Reference proteome</keyword>
<dbReference type="OrthoDB" id="2019149at2759"/>
<keyword evidence="2" id="KW-0964">Secreted</keyword>
<evidence type="ECO:0008006" key="5">
    <source>
        <dbReference type="Google" id="ProtNLM"/>
    </source>
</evidence>
<dbReference type="Gene3D" id="2.160.20.10">
    <property type="entry name" value="Single-stranded right-handed beta-helix, Pectin lyase-like"/>
    <property type="match status" value="1"/>
</dbReference>
<evidence type="ECO:0000256" key="2">
    <source>
        <dbReference type="ARBA" id="ARBA00022512"/>
    </source>
</evidence>
<keyword evidence="2" id="KW-0134">Cell wall</keyword>
<sequence>MESNYPVCYQLALSARIYGDKSALYDCAFLGVQDTLWDANGRHHFSHCYIEGSAVLYRVLANHFMRNSVTAQAEFPSDTHGFVFYRSLLCCWSKPYFGRLAEDIQQGNITYAEANCKGQGANTSKCSRWEKKLTIQQLSRFSKSSLIDQDHGWLAKLPL</sequence>
<reference evidence="3 4" key="1">
    <citation type="submission" date="2020-10" db="EMBL/GenBank/DDBJ databases">
        <title>Plant Genome Project.</title>
        <authorList>
            <person name="Zhang R.-G."/>
        </authorList>
    </citation>
    <scope>NUCLEOTIDE SEQUENCE [LARGE SCALE GENOMIC DNA]</scope>
    <source>
        <strain evidence="3">FAFU-HL-1</strain>
        <tissue evidence="3">Leaf</tissue>
    </source>
</reference>
<evidence type="ECO:0000313" key="3">
    <source>
        <dbReference type="EMBL" id="KAF9683498.1"/>
    </source>
</evidence>
<accession>A0A835N3U6</accession>
<evidence type="ECO:0000313" key="4">
    <source>
        <dbReference type="Proteomes" id="UP000657918"/>
    </source>
</evidence>
<comment type="caution">
    <text evidence="3">The sequence shown here is derived from an EMBL/GenBank/DDBJ whole genome shotgun (WGS) entry which is preliminary data.</text>
</comment>
<dbReference type="GO" id="GO:0030599">
    <property type="term" value="F:pectinesterase activity"/>
    <property type="evidence" value="ECO:0007669"/>
    <property type="project" value="TreeGrafter"/>
</dbReference>
<dbReference type="Proteomes" id="UP000657918">
    <property type="component" value="Chromosome 4"/>
</dbReference>
<dbReference type="UniPathway" id="UPA00545">
    <property type="reaction ID" value="UER00823"/>
</dbReference>
<dbReference type="PANTHER" id="PTHR31321:SF120">
    <property type="entry name" value="PECTINESTERASE 52-RELATED"/>
    <property type="match status" value="1"/>
</dbReference>
<dbReference type="PANTHER" id="PTHR31321">
    <property type="entry name" value="ACYL-COA THIOESTER HYDROLASE YBHC-RELATED"/>
    <property type="match status" value="1"/>
</dbReference>